<gene>
    <name evidence="1" type="ORF">MtrDRAFT_AC149801g20v2</name>
</gene>
<dbReference type="EMBL" id="AC149801">
    <property type="protein sequence ID" value="ABN06056.1"/>
    <property type="molecule type" value="Genomic_DNA"/>
</dbReference>
<sequence>MRKKMELNLDGLEKELHCHIGTHLPSVRFWRIKWGLELKLQKT</sequence>
<organism evidence="1">
    <name type="scientific">Medicago truncatula</name>
    <name type="common">Barrel medic</name>
    <name type="synonym">Medicago tribuloides</name>
    <dbReference type="NCBI Taxonomy" id="3880"/>
    <lineage>
        <taxon>Eukaryota</taxon>
        <taxon>Viridiplantae</taxon>
        <taxon>Streptophyta</taxon>
        <taxon>Embryophyta</taxon>
        <taxon>Tracheophyta</taxon>
        <taxon>Spermatophyta</taxon>
        <taxon>Magnoliopsida</taxon>
        <taxon>eudicotyledons</taxon>
        <taxon>Gunneridae</taxon>
        <taxon>Pentapetalae</taxon>
        <taxon>rosids</taxon>
        <taxon>fabids</taxon>
        <taxon>Fabales</taxon>
        <taxon>Fabaceae</taxon>
        <taxon>Papilionoideae</taxon>
        <taxon>50 kb inversion clade</taxon>
        <taxon>NPAAA clade</taxon>
        <taxon>Hologalegina</taxon>
        <taxon>IRL clade</taxon>
        <taxon>Trifolieae</taxon>
        <taxon>Medicago</taxon>
    </lineage>
</organism>
<proteinExistence type="predicted"/>
<dbReference type="AlphaFoldDB" id="A2Q2B9"/>
<reference evidence="1" key="2">
    <citation type="submission" date="2007-03" db="EMBL/GenBank/DDBJ databases">
        <authorList>
            <consortium name="The International Medicago Genome Annotation Group"/>
        </authorList>
    </citation>
    <scope>NUCLEOTIDE SEQUENCE</scope>
</reference>
<accession>A2Q2B9</accession>
<name>A2Q2B9_MEDTR</name>
<protein>
    <submittedName>
        <fullName evidence="1">Uncharacterized protein</fullName>
    </submittedName>
</protein>
<reference evidence="1" key="1">
    <citation type="submission" date="2004-08" db="EMBL/GenBank/DDBJ databases">
        <authorList>
            <person name="Town C.D."/>
        </authorList>
    </citation>
    <scope>NUCLEOTIDE SEQUENCE</scope>
</reference>
<evidence type="ECO:0000313" key="1">
    <source>
        <dbReference type="EMBL" id="ABN06056.1"/>
    </source>
</evidence>